<name>A0A1I5J1M6_9HYPH</name>
<dbReference type="PANTHER" id="PTHR44196:SF1">
    <property type="entry name" value="DEHYDROGENASE_REDUCTASE SDR FAMILY MEMBER 7B"/>
    <property type="match status" value="1"/>
</dbReference>
<dbReference type="InterPro" id="IPR036291">
    <property type="entry name" value="NAD(P)-bd_dom_sf"/>
</dbReference>
<feature type="domain" description="Ketoreductase" evidence="3">
    <location>
        <begin position="9"/>
        <end position="177"/>
    </location>
</feature>
<organism evidence="4 5">
    <name type="scientific">Cohaesibacter marisflavi</name>
    <dbReference type="NCBI Taxonomy" id="655353"/>
    <lineage>
        <taxon>Bacteria</taxon>
        <taxon>Pseudomonadati</taxon>
        <taxon>Pseudomonadota</taxon>
        <taxon>Alphaproteobacteria</taxon>
        <taxon>Hyphomicrobiales</taxon>
        <taxon>Cohaesibacteraceae</taxon>
    </lineage>
</organism>
<evidence type="ECO:0000313" key="4">
    <source>
        <dbReference type="EMBL" id="SFO66744.1"/>
    </source>
</evidence>
<dbReference type="SUPFAM" id="SSF51735">
    <property type="entry name" value="NAD(P)-binding Rossmann-fold domains"/>
    <property type="match status" value="1"/>
</dbReference>
<dbReference type="SMART" id="SM00822">
    <property type="entry name" value="PKS_KR"/>
    <property type="match status" value="1"/>
</dbReference>
<evidence type="ECO:0000256" key="1">
    <source>
        <dbReference type="ARBA" id="ARBA00006484"/>
    </source>
</evidence>
<dbReference type="EMBL" id="FOVR01000010">
    <property type="protein sequence ID" value="SFO66744.1"/>
    <property type="molecule type" value="Genomic_DNA"/>
</dbReference>
<dbReference type="PANTHER" id="PTHR44196">
    <property type="entry name" value="DEHYDROGENASE/REDUCTASE SDR FAMILY MEMBER 7B"/>
    <property type="match status" value="1"/>
</dbReference>
<dbReference type="GO" id="GO:0016491">
    <property type="term" value="F:oxidoreductase activity"/>
    <property type="evidence" value="ECO:0007669"/>
    <property type="project" value="UniProtKB-KW"/>
</dbReference>
<comment type="similarity">
    <text evidence="1">Belongs to the short-chain dehydrogenases/reductases (SDR) family.</text>
</comment>
<evidence type="ECO:0000313" key="5">
    <source>
        <dbReference type="Proteomes" id="UP000199236"/>
    </source>
</evidence>
<dbReference type="AlphaFoldDB" id="A0A1I5J1M6"/>
<evidence type="ECO:0000259" key="3">
    <source>
        <dbReference type="SMART" id="SM00822"/>
    </source>
</evidence>
<proteinExistence type="inferred from homology"/>
<protein>
    <submittedName>
        <fullName evidence="4">Short-chain dehydrogenase</fullName>
    </submittedName>
</protein>
<dbReference type="Proteomes" id="UP000199236">
    <property type="component" value="Unassembled WGS sequence"/>
</dbReference>
<dbReference type="RefSeq" id="WP_090074371.1">
    <property type="nucleotide sequence ID" value="NZ_FOVR01000010.1"/>
</dbReference>
<dbReference type="Pfam" id="PF00106">
    <property type="entry name" value="adh_short"/>
    <property type="match status" value="1"/>
</dbReference>
<reference evidence="4 5" key="1">
    <citation type="submission" date="2016-10" db="EMBL/GenBank/DDBJ databases">
        <authorList>
            <person name="de Groot N.N."/>
        </authorList>
    </citation>
    <scope>NUCLEOTIDE SEQUENCE [LARGE SCALE GENOMIC DNA]</scope>
    <source>
        <strain evidence="4 5">CGMCC 1.9157</strain>
    </source>
</reference>
<dbReference type="GO" id="GO:0016020">
    <property type="term" value="C:membrane"/>
    <property type="evidence" value="ECO:0007669"/>
    <property type="project" value="TreeGrafter"/>
</dbReference>
<dbReference type="OrthoDB" id="335726at2"/>
<dbReference type="InterPro" id="IPR057326">
    <property type="entry name" value="KR_dom"/>
</dbReference>
<dbReference type="Gene3D" id="3.40.50.720">
    <property type="entry name" value="NAD(P)-binding Rossmann-like Domain"/>
    <property type="match status" value="1"/>
</dbReference>
<keyword evidence="2" id="KW-0560">Oxidoreductase</keyword>
<sequence length="252" mass="27273">MSNQLENYQRVWIIGASSGMGAALAEMLAQRGKEVIVSARRAEKLEALAQRSSLITPLPLDVEAPDAVAEAVSSLQTAGSLPDLTIYCAAIYEPGGMAQLDPEKARQHIGVNYLGAVSVLSALFPKLKEKGSGSIAIVSSLTSYCGLPMAALYGPTKAALASLCETIKPEFDQAGLQLQLINPGFVDTPLTEKNSFPMPFILSREEAAQRILKGLERSAFEIAFPTRMAVALGLLRRLPYGLYFRLMRRMLR</sequence>
<gene>
    <name evidence="4" type="ORF">SAMN04488056_110151</name>
</gene>
<dbReference type="STRING" id="655353.SAMN04488056_110151"/>
<accession>A0A1I5J1M6</accession>
<keyword evidence="5" id="KW-1185">Reference proteome</keyword>
<dbReference type="PRINTS" id="PR00081">
    <property type="entry name" value="GDHRDH"/>
</dbReference>
<dbReference type="InterPro" id="IPR002347">
    <property type="entry name" value="SDR_fam"/>
</dbReference>
<evidence type="ECO:0000256" key="2">
    <source>
        <dbReference type="ARBA" id="ARBA00023002"/>
    </source>
</evidence>